<reference evidence="11 12" key="1">
    <citation type="submission" date="2019-07" db="EMBL/GenBank/DDBJ databases">
        <title>Genomes of Cafeteria roenbergensis.</title>
        <authorList>
            <person name="Fischer M.G."/>
            <person name="Hackl T."/>
            <person name="Roman M."/>
        </authorList>
    </citation>
    <scope>NUCLEOTIDE SEQUENCE [LARGE SCALE GENOMIC DNA]</scope>
    <source>
        <strain evidence="11 12">BVI</strain>
    </source>
</reference>
<dbReference type="EC" id="6.3.5.1" evidence="8"/>
<evidence type="ECO:0000256" key="5">
    <source>
        <dbReference type="ARBA" id="ARBA00022840"/>
    </source>
</evidence>
<accession>A0A5A8C2Q4</accession>
<dbReference type="PANTHER" id="PTHR23090:SF9">
    <property type="entry name" value="GLUTAMINE-DEPENDENT NAD(+) SYNTHETASE"/>
    <property type="match status" value="1"/>
</dbReference>
<evidence type="ECO:0000259" key="10">
    <source>
        <dbReference type="PROSITE" id="PS50263"/>
    </source>
</evidence>
<dbReference type="OMA" id="TSQEVCN"/>
<dbReference type="GO" id="GO:0005524">
    <property type="term" value="F:ATP binding"/>
    <property type="evidence" value="ECO:0007669"/>
    <property type="project" value="UniProtKB-UniRule"/>
</dbReference>
<dbReference type="InterPro" id="IPR003694">
    <property type="entry name" value="NAD_synthase"/>
</dbReference>
<keyword evidence="3 8" id="KW-0436">Ligase</keyword>
<evidence type="ECO:0000256" key="3">
    <source>
        <dbReference type="ARBA" id="ARBA00022598"/>
    </source>
</evidence>
<organism evidence="11 12">
    <name type="scientific">Cafeteria roenbergensis</name>
    <name type="common">Marine flagellate</name>
    <dbReference type="NCBI Taxonomy" id="33653"/>
    <lineage>
        <taxon>Eukaryota</taxon>
        <taxon>Sar</taxon>
        <taxon>Stramenopiles</taxon>
        <taxon>Bigyra</taxon>
        <taxon>Opalozoa</taxon>
        <taxon>Bicosoecida</taxon>
        <taxon>Cafeteriaceae</taxon>
        <taxon>Cafeteria</taxon>
    </lineage>
</organism>
<evidence type="ECO:0000256" key="2">
    <source>
        <dbReference type="ARBA" id="ARBA00007145"/>
    </source>
</evidence>
<dbReference type="FunFam" id="3.40.50.620:FF:000036">
    <property type="entry name" value="Glutamine-dependent NAD(+) synthetase"/>
    <property type="match status" value="1"/>
</dbReference>
<comment type="similarity">
    <text evidence="2 8">In the C-terminal section; belongs to the NAD synthetase family.</text>
</comment>
<dbReference type="InterPro" id="IPR003010">
    <property type="entry name" value="C-N_Hydrolase"/>
</dbReference>
<comment type="caution">
    <text evidence="11">The sequence shown here is derived from an EMBL/GenBank/DDBJ whole genome shotgun (WGS) entry which is preliminary data.</text>
</comment>
<dbReference type="SUPFAM" id="SSF52402">
    <property type="entry name" value="Adenine nucleotide alpha hydrolases-like"/>
    <property type="match status" value="1"/>
</dbReference>
<dbReference type="HAMAP" id="MF_02090">
    <property type="entry name" value="NadE_glutamine_dep"/>
    <property type="match status" value="1"/>
</dbReference>
<evidence type="ECO:0000256" key="1">
    <source>
        <dbReference type="ARBA" id="ARBA00005188"/>
    </source>
</evidence>
<dbReference type="GO" id="GO:0004359">
    <property type="term" value="F:glutaminase activity"/>
    <property type="evidence" value="ECO:0007669"/>
    <property type="project" value="InterPro"/>
</dbReference>
<dbReference type="CDD" id="cd07570">
    <property type="entry name" value="GAT_Gln-NAD-synth"/>
    <property type="match status" value="1"/>
</dbReference>
<dbReference type="GO" id="GO:0009435">
    <property type="term" value="P:NAD+ biosynthetic process"/>
    <property type="evidence" value="ECO:0007669"/>
    <property type="project" value="UniProtKB-UniRule"/>
</dbReference>
<proteinExistence type="inferred from homology"/>
<dbReference type="AlphaFoldDB" id="A0A5A8C2Q4"/>
<dbReference type="Gene3D" id="3.40.50.620">
    <property type="entry name" value="HUPs"/>
    <property type="match status" value="1"/>
</dbReference>
<sequence length="798" mass="84696">MRLVTLATCSLNQWALDFVGNERRIRESIRLARESGASYRLGPELEIPGYGCEDHFLEMDTFDHSWAVLASLLADDTTHGILCDIGMPVMHRGVRYNCRVFCLDGQILLIRPKLHLADDGNYREPRWFTAWPAERLELEDCALPEAVRDVNGQSHAPIGCGVLVSEDGVSLATETCEELFTPRSPHIALSLDGVDIIANGSGSHHELRKLHRRVDLIRSATSKGGGVYVYSNQQGCDGGRLYYDGCALVACNGAVVAQGSQFGVSEVEVVTAVVDVDAVRSFRMAIASRSVQARTQPRAPRVPARALRMVASKASRVAPTPPLNERPEGAACPPRRIASPTAAPAAAGATAAAGAAAAAAATSIPPVYGRVGPGGVRYLSPEEEIARGPACWLWDYLRVSGARGFFLPLSGGADSAATAAIVGVMCEMVVEAIAAGDAGVAAQVRRLVGRTDPADAHWVPPSGKHLCGLILHTAYMGSSNSSAATRARAAGLAGELGAYHLALSIDTVLAAVVAVLAAVTGGRTPRYEAHGGTRAEDLALQNLQARLRMVLSYALAQLLPWVRGLAGGRGGFLLVLGSANVDEALRGYMTKYDCSAADVNPIGGVAKLDLKRFLLWASSSAGYGWEQLAGIAGAPPTAELQPLPDGAAESTQTDEEDMGMTYAELRRFGALRKLDRCGPLSMCRRLLAEWPHLSAVEVADKVKRFWRFHTINRHKATVLTPAYHAEAYSPDDNRFDLRPFLYRSLQAQFDAIDGWVSRLESEGVAGAAGCGAANAADSAGAAADGSAVHPAQLPERSG</sequence>
<dbReference type="EMBL" id="VLTN01000075">
    <property type="protein sequence ID" value="KAA0146937.1"/>
    <property type="molecule type" value="Genomic_DNA"/>
</dbReference>
<dbReference type="Pfam" id="PF00795">
    <property type="entry name" value="CN_hydrolase"/>
    <property type="match status" value="1"/>
</dbReference>
<dbReference type="SUPFAM" id="SSF56317">
    <property type="entry name" value="Carbon-nitrogen hydrolase"/>
    <property type="match status" value="1"/>
</dbReference>
<dbReference type="PROSITE" id="PS50263">
    <property type="entry name" value="CN_HYDROLASE"/>
    <property type="match status" value="1"/>
</dbReference>
<dbReference type="InterPro" id="IPR014729">
    <property type="entry name" value="Rossmann-like_a/b/a_fold"/>
</dbReference>
<evidence type="ECO:0000256" key="6">
    <source>
        <dbReference type="ARBA" id="ARBA00023027"/>
    </source>
</evidence>
<dbReference type="InterPro" id="IPR014445">
    <property type="entry name" value="Gln-dep_NAD_synthase"/>
</dbReference>
<dbReference type="Pfam" id="PF02540">
    <property type="entry name" value="NAD_synthase"/>
    <property type="match status" value="1"/>
</dbReference>
<evidence type="ECO:0000256" key="9">
    <source>
        <dbReference type="SAM" id="MobiDB-lite"/>
    </source>
</evidence>
<keyword evidence="6 8" id="KW-0520">NAD</keyword>
<dbReference type="GO" id="GO:0005737">
    <property type="term" value="C:cytoplasm"/>
    <property type="evidence" value="ECO:0007669"/>
    <property type="project" value="InterPro"/>
</dbReference>
<dbReference type="GO" id="GO:0003952">
    <property type="term" value="F:NAD+ synthase (glutamine-hydrolyzing) activity"/>
    <property type="evidence" value="ECO:0007669"/>
    <property type="project" value="UniProtKB-UniRule"/>
</dbReference>
<name>A0A5A8C2Q4_CAFRO</name>
<dbReference type="InterPro" id="IPR022310">
    <property type="entry name" value="NAD/GMP_synthase"/>
</dbReference>
<feature type="domain" description="CN hydrolase" evidence="10">
    <location>
        <begin position="4"/>
        <end position="276"/>
    </location>
</feature>
<dbReference type="Gene3D" id="3.60.110.10">
    <property type="entry name" value="Carbon-nitrogen hydrolase"/>
    <property type="match status" value="1"/>
</dbReference>
<evidence type="ECO:0000313" key="11">
    <source>
        <dbReference type="EMBL" id="KAA0146937.1"/>
    </source>
</evidence>
<keyword evidence="12" id="KW-1185">Reference proteome</keyword>
<evidence type="ECO:0000256" key="8">
    <source>
        <dbReference type="PIRNR" id="PIRNR006630"/>
    </source>
</evidence>
<dbReference type="FunFam" id="3.60.110.10:FF:000003">
    <property type="entry name" value="Glutamine-dependent NAD(+) synthetase"/>
    <property type="match status" value="1"/>
</dbReference>
<dbReference type="Proteomes" id="UP000323011">
    <property type="component" value="Unassembled WGS sequence"/>
</dbReference>
<feature type="region of interest" description="Disordered" evidence="9">
    <location>
        <begin position="312"/>
        <end position="337"/>
    </location>
</feature>
<dbReference type="InterPro" id="IPR036526">
    <property type="entry name" value="C-N_Hydrolase_sf"/>
</dbReference>
<keyword evidence="4 8" id="KW-0547">Nucleotide-binding</keyword>
<dbReference type="CDD" id="cd00553">
    <property type="entry name" value="NAD_synthase"/>
    <property type="match status" value="1"/>
</dbReference>
<evidence type="ECO:0000256" key="7">
    <source>
        <dbReference type="ARBA" id="ARBA00052340"/>
    </source>
</evidence>
<comment type="pathway">
    <text evidence="1 8">Cofactor biosynthesis; NAD(+) biosynthesis; NAD(+) from deamido-NAD(+) (L-Gln route): step 1/1.</text>
</comment>
<evidence type="ECO:0000313" key="12">
    <source>
        <dbReference type="Proteomes" id="UP000323011"/>
    </source>
</evidence>
<comment type="catalytic activity">
    <reaction evidence="7 8">
        <text>deamido-NAD(+) + L-glutamine + ATP + H2O = L-glutamate + AMP + diphosphate + NAD(+) + H(+)</text>
        <dbReference type="Rhea" id="RHEA:24384"/>
        <dbReference type="ChEBI" id="CHEBI:15377"/>
        <dbReference type="ChEBI" id="CHEBI:15378"/>
        <dbReference type="ChEBI" id="CHEBI:29985"/>
        <dbReference type="ChEBI" id="CHEBI:30616"/>
        <dbReference type="ChEBI" id="CHEBI:33019"/>
        <dbReference type="ChEBI" id="CHEBI:57540"/>
        <dbReference type="ChEBI" id="CHEBI:58359"/>
        <dbReference type="ChEBI" id="CHEBI:58437"/>
        <dbReference type="ChEBI" id="CHEBI:456215"/>
        <dbReference type="EC" id="6.3.5.1"/>
    </reaction>
</comment>
<keyword evidence="5 8" id="KW-0067">ATP-binding</keyword>
<gene>
    <name evidence="11" type="ORF">FNF29_07741</name>
</gene>
<dbReference type="PANTHER" id="PTHR23090">
    <property type="entry name" value="NH 3 /GLUTAMINE-DEPENDENT NAD + SYNTHETASE"/>
    <property type="match status" value="1"/>
</dbReference>
<dbReference type="PIRSF" id="PIRSF006630">
    <property type="entry name" value="NADS_GAT"/>
    <property type="match status" value="1"/>
</dbReference>
<protein>
    <recommendedName>
        <fullName evidence="8">Glutamine-dependent NAD(+) synthetase</fullName>
        <ecNumber evidence="8">6.3.5.1</ecNumber>
    </recommendedName>
    <alternativeName>
        <fullName evidence="8">NAD(+) synthase [glutamine-hydrolyzing]</fullName>
    </alternativeName>
</protein>
<evidence type="ECO:0000256" key="4">
    <source>
        <dbReference type="ARBA" id="ARBA00022741"/>
    </source>
</evidence>
<dbReference type="UniPathway" id="UPA00253">
    <property type="reaction ID" value="UER00334"/>
</dbReference>